<evidence type="ECO:0000256" key="1">
    <source>
        <dbReference type="ARBA" id="ARBA00009437"/>
    </source>
</evidence>
<dbReference type="AlphaFoldDB" id="A0A0R1H9L2"/>
<dbReference type="Gene3D" id="1.10.10.10">
    <property type="entry name" value="Winged helix-like DNA-binding domain superfamily/Winged helix DNA-binding domain"/>
    <property type="match status" value="1"/>
</dbReference>
<dbReference type="RefSeq" id="WP_057903641.1">
    <property type="nucleotide sequence ID" value="NZ_AZDA01000016.1"/>
</dbReference>
<name>A0A0R1H9L2_9LACO</name>
<dbReference type="PROSITE" id="PS50931">
    <property type="entry name" value="HTH_LYSR"/>
    <property type="match status" value="1"/>
</dbReference>
<comment type="similarity">
    <text evidence="1">Belongs to the LysR transcriptional regulatory family.</text>
</comment>
<dbReference type="InterPro" id="IPR036388">
    <property type="entry name" value="WH-like_DNA-bd_sf"/>
</dbReference>
<dbReference type="PANTHER" id="PTHR30419:SF28">
    <property type="entry name" value="HTH-TYPE TRANSCRIPTIONAL REGULATOR BSDA"/>
    <property type="match status" value="1"/>
</dbReference>
<dbReference type="Proteomes" id="UP000051461">
    <property type="component" value="Unassembled WGS sequence"/>
</dbReference>
<evidence type="ECO:0000256" key="4">
    <source>
        <dbReference type="ARBA" id="ARBA00023163"/>
    </source>
</evidence>
<dbReference type="SUPFAM" id="SSF53850">
    <property type="entry name" value="Periplasmic binding protein-like II"/>
    <property type="match status" value="1"/>
</dbReference>
<dbReference type="Pfam" id="PF03466">
    <property type="entry name" value="LysR_substrate"/>
    <property type="match status" value="1"/>
</dbReference>
<dbReference type="STRING" id="1423726.FC07_GL000969"/>
<comment type="caution">
    <text evidence="6">The sequence shown here is derived from an EMBL/GenBank/DDBJ whole genome shotgun (WGS) entry which is preliminary data.</text>
</comment>
<dbReference type="InterPro" id="IPR036390">
    <property type="entry name" value="WH_DNA-bd_sf"/>
</dbReference>
<dbReference type="EMBL" id="AZDA01000016">
    <property type="protein sequence ID" value="KRK40338.1"/>
    <property type="molecule type" value="Genomic_DNA"/>
</dbReference>
<dbReference type="GO" id="GO:0005829">
    <property type="term" value="C:cytosol"/>
    <property type="evidence" value="ECO:0007669"/>
    <property type="project" value="TreeGrafter"/>
</dbReference>
<keyword evidence="2" id="KW-0805">Transcription regulation</keyword>
<dbReference type="CDD" id="cd05466">
    <property type="entry name" value="PBP2_LTTR_substrate"/>
    <property type="match status" value="1"/>
</dbReference>
<gene>
    <name evidence="6" type="ORF">FC07_GL000969</name>
</gene>
<dbReference type="InterPro" id="IPR000847">
    <property type="entry name" value="LysR_HTH_N"/>
</dbReference>
<dbReference type="InterPro" id="IPR050950">
    <property type="entry name" value="HTH-type_LysR_regulators"/>
</dbReference>
<dbReference type="OrthoDB" id="63123at2"/>
<feature type="domain" description="HTH lysR-type" evidence="5">
    <location>
        <begin position="12"/>
        <end position="60"/>
    </location>
</feature>
<protein>
    <submittedName>
        <fullName evidence="6">LysR family transcriptional regulator</fullName>
    </submittedName>
</protein>
<evidence type="ECO:0000256" key="3">
    <source>
        <dbReference type="ARBA" id="ARBA00023125"/>
    </source>
</evidence>
<keyword evidence="3" id="KW-0238">DNA-binding</keyword>
<organism evidence="6 7">
    <name type="scientific">Loigolactobacillus bifermentans DSM 20003</name>
    <dbReference type="NCBI Taxonomy" id="1423726"/>
    <lineage>
        <taxon>Bacteria</taxon>
        <taxon>Bacillati</taxon>
        <taxon>Bacillota</taxon>
        <taxon>Bacilli</taxon>
        <taxon>Lactobacillales</taxon>
        <taxon>Lactobacillaceae</taxon>
        <taxon>Loigolactobacillus</taxon>
    </lineage>
</organism>
<proteinExistence type="inferred from homology"/>
<dbReference type="SUPFAM" id="SSF46785">
    <property type="entry name" value="Winged helix' DNA-binding domain"/>
    <property type="match status" value="1"/>
</dbReference>
<accession>A0A0R1H9L2</accession>
<dbReference type="GO" id="GO:0003700">
    <property type="term" value="F:DNA-binding transcription factor activity"/>
    <property type="evidence" value="ECO:0007669"/>
    <property type="project" value="InterPro"/>
</dbReference>
<evidence type="ECO:0000259" key="5">
    <source>
        <dbReference type="PROSITE" id="PS50931"/>
    </source>
</evidence>
<evidence type="ECO:0000313" key="6">
    <source>
        <dbReference type="EMBL" id="KRK40338.1"/>
    </source>
</evidence>
<dbReference type="PANTHER" id="PTHR30419">
    <property type="entry name" value="HTH-TYPE TRANSCRIPTIONAL REGULATOR YBHD"/>
    <property type="match status" value="1"/>
</dbReference>
<sequence>MEGQIQKYQACLKVYELGSFSAAAVALNYSQSGISRMVQDVEHSLQFRLFERHQKQIQLTDAAEKIWPQLTQLVMTFHQLTQTAQQLNRFETGTLRIGVFSSIATHWLPPLIQQFKQRYPKVELELLLGDYVEVEAWLHAGRIDCGFLKAPVTKGLQFEPLFKDELLAVLPVTSDWQTQATIGLHQFDQMPFLLLQRKGASEISELLTRFKLQPQIRLTTWDDYAIMAMVESGLGISILPSLILQRVPYRICLKPLAQPQYRQIGIATRPHQALTPLTSTFLQLIRRQAAEQTPILTARTNQ</sequence>
<dbReference type="PATRIC" id="fig|1423726.3.peg.1002"/>
<evidence type="ECO:0000313" key="7">
    <source>
        <dbReference type="Proteomes" id="UP000051461"/>
    </source>
</evidence>
<dbReference type="InterPro" id="IPR005119">
    <property type="entry name" value="LysR_subst-bd"/>
</dbReference>
<dbReference type="GO" id="GO:0003677">
    <property type="term" value="F:DNA binding"/>
    <property type="evidence" value="ECO:0007669"/>
    <property type="project" value="UniProtKB-KW"/>
</dbReference>
<evidence type="ECO:0000256" key="2">
    <source>
        <dbReference type="ARBA" id="ARBA00023015"/>
    </source>
</evidence>
<keyword evidence="4" id="KW-0804">Transcription</keyword>
<dbReference type="Gene3D" id="3.40.190.290">
    <property type="match status" value="1"/>
</dbReference>
<reference evidence="6 7" key="1">
    <citation type="journal article" date="2015" name="Genome Announc.">
        <title>Expanding the biotechnology potential of lactobacilli through comparative genomics of 213 strains and associated genera.</title>
        <authorList>
            <person name="Sun Z."/>
            <person name="Harris H.M."/>
            <person name="McCann A."/>
            <person name="Guo C."/>
            <person name="Argimon S."/>
            <person name="Zhang W."/>
            <person name="Yang X."/>
            <person name="Jeffery I.B."/>
            <person name="Cooney J.C."/>
            <person name="Kagawa T.F."/>
            <person name="Liu W."/>
            <person name="Song Y."/>
            <person name="Salvetti E."/>
            <person name="Wrobel A."/>
            <person name="Rasinkangas P."/>
            <person name="Parkhill J."/>
            <person name="Rea M.C."/>
            <person name="O'Sullivan O."/>
            <person name="Ritari J."/>
            <person name="Douillard F.P."/>
            <person name="Paul Ross R."/>
            <person name="Yang R."/>
            <person name="Briner A.E."/>
            <person name="Felis G.E."/>
            <person name="de Vos W.M."/>
            <person name="Barrangou R."/>
            <person name="Klaenhammer T.R."/>
            <person name="Caufield P.W."/>
            <person name="Cui Y."/>
            <person name="Zhang H."/>
            <person name="O'Toole P.W."/>
        </authorList>
    </citation>
    <scope>NUCLEOTIDE SEQUENCE [LARGE SCALE GENOMIC DNA]</scope>
    <source>
        <strain evidence="6 7">DSM 20003</strain>
    </source>
</reference>
<dbReference type="Pfam" id="PF00126">
    <property type="entry name" value="HTH_1"/>
    <property type="match status" value="1"/>
</dbReference>
<keyword evidence="7" id="KW-1185">Reference proteome</keyword>